<evidence type="ECO:0000313" key="16">
    <source>
        <dbReference type="EMBL" id="MEX5719461.1"/>
    </source>
</evidence>
<dbReference type="SMART" id="SM00091">
    <property type="entry name" value="PAS"/>
    <property type="match status" value="1"/>
</dbReference>
<keyword evidence="9" id="KW-0418">Kinase</keyword>
<evidence type="ECO:0000256" key="1">
    <source>
        <dbReference type="ARBA" id="ARBA00000085"/>
    </source>
</evidence>
<dbReference type="InterPro" id="IPR005467">
    <property type="entry name" value="His_kinase_dom"/>
</dbReference>
<dbReference type="SUPFAM" id="SSF103190">
    <property type="entry name" value="Sensory domain-like"/>
    <property type="match status" value="1"/>
</dbReference>
<dbReference type="InterPro" id="IPR036890">
    <property type="entry name" value="HATPase_C_sf"/>
</dbReference>
<feature type="domain" description="Histidine kinase" evidence="15">
    <location>
        <begin position="427"/>
        <end position="537"/>
    </location>
</feature>
<dbReference type="Pfam" id="PF13188">
    <property type="entry name" value="PAS_8"/>
    <property type="match status" value="1"/>
</dbReference>
<proteinExistence type="predicted"/>
<comment type="subcellular location">
    <subcellularLocation>
        <location evidence="2">Cell membrane</location>
        <topology evidence="2">Multi-pass membrane protein</topology>
    </subcellularLocation>
</comment>
<dbReference type="SUPFAM" id="SSF55785">
    <property type="entry name" value="PYP-like sensor domain (PAS domain)"/>
    <property type="match status" value="1"/>
</dbReference>
<dbReference type="InterPro" id="IPR029151">
    <property type="entry name" value="Sensor-like_sf"/>
</dbReference>
<dbReference type="InterPro" id="IPR003594">
    <property type="entry name" value="HATPase_dom"/>
</dbReference>
<keyword evidence="6" id="KW-0808">Transferase</keyword>
<dbReference type="Gene3D" id="3.30.450.20">
    <property type="entry name" value="PAS domain"/>
    <property type="match status" value="2"/>
</dbReference>
<organism evidence="16 17">
    <name type="scientific">Geodermatophilus maliterrae</name>
    <dbReference type="NCBI Taxonomy" id="3162531"/>
    <lineage>
        <taxon>Bacteria</taxon>
        <taxon>Bacillati</taxon>
        <taxon>Actinomycetota</taxon>
        <taxon>Actinomycetes</taxon>
        <taxon>Geodermatophilales</taxon>
        <taxon>Geodermatophilaceae</taxon>
        <taxon>Geodermatophilus</taxon>
    </lineage>
</organism>
<evidence type="ECO:0000256" key="12">
    <source>
        <dbReference type="ARBA" id="ARBA00023012"/>
    </source>
</evidence>
<dbReference type="PANTHER" id="PTHR43547:SF10">
    <property type="entry name" value="SENSOR HISTIDINE KINASE DCUS"/>
    <property type="match status" value="1"/>
</dbReference>
<dbReference type="SUPFAM" id="SSF55874">
    <property type="entry name" value="ATPase domain of HSP90 chaperone/DNA topoisomerase II/histidine kinase"/>
    <property type="match status" value="1"/>
</dbReference>
<keyword evidence="17" id="KW-1185">Reference proteome</keyword>
<evidence type="ECO:0000256" key="3">
    <source>
        <dbReference type="ARBA" id="ARBA00012438"/>
    </source>
</evidence>
<keyword evidence="8" id="KW-0547">Nucleotide-binding</keyword>
<reference evidence="16 17" key="1">
    <citation type="submission" date="2024-06" db="EMBL/GenBank/DDBJ databases">
        <title>Draft genome sequence of Geodermatophilus badlandi, a novel member of the Geodermatophilaceae isolated from badland sedimentary rocks in the Red desert, Wyoming, USA.</title>
        <authorList>
            <person name="Ben Tekaya S."/>
            <person name="Nouioui I."/>
            <person name="Flores G.M."/>
            <person name="Shaal M.N."/>
            <person name="Bredoire F."/>
            <person name="Basile F."/>
            <person name="Van Diepen L."/>
            <person name="Ward N.L."/>
        </authorList>
    </citation>
    <scope>NUCLEOTIDE SEQUENCE [LARGE SCALE GENOMIC DNA]</scope>
    <source>
        <strain evidence="16 17">WL48A</strain>
    </source>
</reference>
<dbReference type="GO" id="GO:0005524">
    <property type="term" value="F:ATP binding"/>
    <property type="evidence" value="ECO:0007669"/>
    <property type="project" value="UniProtKB-KW"/>
</dbReference>
<dbReference type="Proteomes" id="UP001560045">
    <property type="component" value="Unassembled WGS sequence"/>
</dbReference>
<keyword evidence="5" id="KW-0597">Phosphoprotein</keyword>
<keyword evidence="10 16" id="KW-0067">ATP-binding</keyword>
<comment type="caution">
    <text evidence="16">The sequence shown here is derived from an EMBL/GenBank/DDBJ whole genome shotgun (WGS) entry which is preliminary data.</text>
</comment>
<dbReference type="EC" id="2.7.13.3" evidence="3"/>
<evidence type="ECO:0000256" key="4">
    <source>
        <dbReference type="ARBA" id="ARBA00022475"/>
    </source>
</evidence>
<evidence type="ECO:0000256" key="9">
    <source>
        <dbReference type="ARBA" id="ARBA00022777"/>
    </source>
</evidence>
<dbReference type="Pfam" id="PF02518">
    <property type="entry name" value="HATPase_c"/>
    <property type="match status" value="1"/>
</dbReference>
<dbReference type="InterPro" id="IPR035965">
    <property type="entry name" value="PAS-like_dom_sf"/>
</dbReference>
<dbReference type="InterPro" id="IPR000014">
    <property type="entry name" value="PAS"/>
</dbReference>
<feature type="transmembrane region" description="Helical" evidence="14">
    <location>
        <begin position="20"/>
        <end position="41"/>
    </location>
</feature>
<keyword evidence="11 14" id="KW-1133">Transmembrane helix</keyword>
<dbReference type="SMART" id="SM00387">
    <property type="entry name" value="HATPase_c"/>
    <property type="match status" value="1"/>
</dbReference>
<name>A0ABV3XGA2_9ACTN</name>
<dbReference type="Gene3D" id="3.30.565.10">
    <property type="entry name" value="Histidine kinase-like ATPase, C-terminal domain"/>
    <property type="match status" value="1"/>
</dbReference>
<keyword evidence="4" id="KW-1003">Cell membrane</keyword>
<gene>
    <name evidence="16" type="ORF">ABQ292_13940</name>
</gene>
<evidence type="ECO:0000259" key="15">
    <source>
        <dbReference type="PROSITE" id="PS50109"/>
    </source>
</evidence>
<evidence type="ECO:0000313" key="17">
    <source>
        <dbReference type="Proteomes" id="UP001560045"/>
    </source>
</evidence>
<evidence type="ECO:0000256" key="2">
    <source>
        <dbReference type="ARBA" id="ARBA00004651"/>
    </source>
</evidence>
<evidence type="ECO:0000256" key="5">
    <source>
        <dbReference type="ARBA" id="ARBA00022553"/>
    </source>
</evidence>
<dbReference type="InterPro" id="IPR033463">
    <property type="entry name" value="sCache_3"/>
</dbReference>
<evidence type="ECO:0000256" key="11">
    <source>
        <dbReference type="ARBA" id="ARBA00022989"/>
    </source>
</evidence>
<dbReference type="PROSITE" id="PS50109">
    <property type="entry name" value="HIS_KIN"/>
    <property type="match status" value="1"/>
</dbReference>
<dbReference type="PANTHER" id="PTHR43547">
    <property type="entry name" value="TWO-COMPONENT HISTIDINE KINASE"/>
    <property type="match status" value="1"/>
</dbReference>
<comment type="catalytic activity">
    <reaction evidence="1">
        <text>ATP + protein L-histidine = ADP + protein N-phospho-L-histidine.</text>
        <dbReference type="EC" id="2.7.13.3"/>
    </reaction>
</comment>
<evidence type="ECO:0000256" key="7">
    <source>
        <dbReference type="ARBA" id="ARBA00022692"/>
    </source>
</evidence>
<protein>
    <recommendedName>
        <fullName evidence="3">histidine kinase</fullName>
        <ecNumber evidence="3">2.7.13.3</ecNumber>
    </recommendedName>
</protein>
<keyword evidence="12" id="KW-0902">Two-component regulatory system</keyword>
<evidence type="ECO:0000256" key="14">
    <source>
        <dbReference type="SAM" id="Phobius"/>
    </source>
</evidence>
<evidence type="ECO:0000256" key="10">
    <source>
        <dbReference type="ARBA" id="ARBA00022840"/>
    </source>
</evidence>
<keyword evidence="13 14" id="KW-0472">Membrane</keyword>
<dbReference type="Pfam" id="PF17203">
    <property type="entry name" value="sCache_3_2"/>
    <property type="match status" value="1"/>
</dbReference>
<evidence type="ECO:0000256" key="6">
    <source>
        <dbReference type="ARBA" id="ARBA00022679"/>
    </source>
</evidence>
<dbReference type="PRINTS" id="PR00344">
    <property type="entry name" value="BCTRLSENSOR"/>
</dbReference>
<sequence length="547" mass="57422">MPILPRRTRARRGTSLARQLLWLQALVLLAVVATATVVAYLDARAAVQRAAEQRTTAVVESLADSPLVVDAVTAADPTAVLQPFVEQVRTDTGLSFITVMAPDRTRFTHPDPTQIGRPFVGTITRALAGDTFTETYTGTLGPSVRTTGPVLDADGAVVALVSAGITVDVVGADLATAVPGILGTAAVTLAVGALGSWAVSRRLRRQTGGLDATTMAAMLEHHEAVLHAVREGLLLLDGEQRVRLANDEARRLLDLDGDPAGRRVDELGLPAELAQALARPQRGVDEVHLTDTRVLLVNRSPTRASGRDAGSVVTLRDHTELQALTGERDSVRAFAESLRAQAHEAANRLHATVSLVELGRSREAVEFATAQLASAQQLTDRVVGAVEEPVLAALLLGKAATAAERGVHLDVDPGTAVGVTGIPGGDLVTVVGNLLDNAIDAALAGEPPREVQIGVWEDGDRLEVRVEDSGPGLTEEEARLAFRRGWSTKTHPDGAPAGLGRGLGLALVEQVVRRHGGTVAVRPGPGAEFRVSLPLAAPAQVRERVTP</sequence>
<accession>A0ABV3XGA2</accession>
<evidence type="ECO:0000256" key="13">
    <source>
        <dbReference type="ARBA" id="ARBA00023136"/>
    </source>
</evidence>
<dbReference type="EMBL" id="JBFNXQ010000041">
    <property type="protein sequence ID" value="MEX5719461.1"/>
    <property type="molecule type" value="Genomic_DNA"/>
</dbReference>
<dbReference type="RefSeq" id="WP_369207319.1">
    <property type="nucleotide sequence ID" value="NZ_JBFNXQ010000041.1"/>
</dbReference>
<keyword evidence="7 14" id="KW-0812">Transmembrane</keyword>
<dbReference type="InterPro" id="IPR004358">
    <property type="entry name" value="Sig_transdc_His_kin-like_C"/>
</dbReference>
<evidence type="ECO:0000256" key="8">
    <source>
        <dbReference type="ARBA" id="ARBA00022741"/>
    </source>
</evidence>